<organism evidence="8 9">
    <name type="scientific">Acinetobacter guillouiae</name>
    <name type="common">Acinetobacter genomosp. 11</name>
    <dbReference type="NCBI Taxonomy" id="106649"/>
    <lineage>
        <taxon>Bacteria</taxon>
        <taxon>Pseudomonadati</taxon>
        <taxon>Pseudomonadota</taxon>
        <taxon>Gammaproteobacteria</taxon>
        <taxon>Moraxellales</taxon>
        <taxon>Moraxellaceae</taxon>
        <taxon>Acinetobacter</taxon>
    </lineage>
</organism>
<dbReference type="Proteomes" id="UP000887320">
    <property type="component" value="Unassembled WGS sequence"/>
</dbReference>
<proteinExistence type="inferred from homology"/>
<dbReference type="EMBL" id="JAHWXT010000004">
    <property type="protein sequence ID" value="MCF0265339.1"/>
    <property type="molecule type" value="Genomic_DNA"/>
</dbReference>
<comment type="similarity">
    <text evidence="2">Belongs to the tryptophan 2-monooxygenase family.</text>
</comment>
<evidence type="ECO:0000256" key="5">
    <source>
        <dbReference type="ARBA" id="ARBA00023070"/>
    </source>
</evidence>
<evidence type="ECO:0000256" key="2">
    <source>
        <dbReference type="ARBA" id="ARBA00005833"/>
    </source>
</evidence>
<dbReference type="SUPFAM" id="SSF51905">
    <property type="entry name" value="FAD/NAD(P)-binding domain"/>
    <property type="match status" value="1"/>
</dbReference>
<evidence type="ECO:0000256" key="1">
    <source>
        <dbReference type="ARBA" id="ARBA00004814"/>
    </source>
</evidence>
<dbReference type="PANTHER" id="PTHR10742:SF410">
    <property type="entry name" value="LYSINE-SPECIFIC HISTONE DEMETHYLASE 2"/>
    <property type="match status" value="1"/>
</dbReference>
<evidence type="ECO:0000313" key="9">
    <source>
        <dbReference type="Proteomes" id="UP000887320"/>
    </source>
</evidence>
<dbReference type="InterPro" id="IPR036188">
    <property type="entry name" value="FAD/NAD-bd_sf"/>
</dbReference>
<evidence type="ECO:0000313" key="8">
    <source>
        <dbReference type="EMBL" id="MCF0265339.1"/>
    </source>
</evidence>
<comment type="caution">
    <text evidence="8">The sequence shown here is derived from an EMBL/GenBank/DDBJ whole genome shotgun (WGS) entry which is preliminary data.</text>
</comment>
<dbReference type="PANTHER" id="PTHR10742">
    <property type="entry name" value="FLAVIN MONOAMINE OXIDASE"/>
    <property type="match status" value="1"/>
</dbReference>
<gene>
    <name evidence="8" type="ORF">KW868_12845</name>
</gene>
<dbReference type="Gene3D" id="3.50.50.60">
    <property type="entry name" value="FAD/NAD(P)-binding domain"/>
    <property type="match status" value="1"/>
</dbReference>
<comment type="catalytic activity">
    <reaction evidence="6">
        <text>L-tryptophan + O2 = indole-3-acetamide + CO2 + H2O</text>
        <dbReference type="Rhea" id="RHEA:16165"/>
        <dbReference type="ChEBI" id="CHEBI:15377"/>
        <dbReference type="ChEBI" id="CHEBI:15379"/>
        <dbReference type="ChEBI" id="CHEBI:16031"/>
        <dbReference type="ChEBI" id="CHEBI:16526"/>
        <dbReference type="ChEBI" id="CHEBI:57912"/>
        <dbReference type="EC" id="1.13.12.3"/>
    </reaction>
</comment>
<dbReference type="InterPro" id="IPR050281">
    <property type="entry name" value="Flavin_monoamine_oxidase"/>
</dbReference>
<dbReference type="Pfam" id="PF01593">
    <property type="entry name" value="Amino_oxidase"/>
    <property type="match status" value="1"/>
</dbReference>
<evidence type="ECO:0000256" key="6">
    <source>
        <dbReference type="ARBA" id="ARBA00047321"/>
    </source>
</evidence>
<name>A0A8X8GKZ1_ACIGI</name>
<evidence type="ECO:0000259" key="7">
    <source>
        <dbReference type="Pfam" id="PF01593"/>
    </source>
</evidence>
<dbReference type="GO" id="GO:0050361">
    <property type="term" value="F:tryptophan 2-monooxygenase activity"/>
    <property type="evidence" value="ECO:0007669"/>
    <property type="project" value="UniProtKB-EC"/>
</dbReference>
<reference evidence="8" key="1">
    <citation type="submission" date="2021-07" db="EMBL/GenBank/DDBJ databases">
        <authorList>
            <person name="Fernandez M."/>
            <person name="Pereira P."/>
            <person name="Torres Tejerizo G.A."/>
            <person name="Gonzalez P."/>
            <person name="Agostini E."/>
        </authorList>
    </citation>
    <scope>NUCLEOTIDE SEQUENCE</scope>
    <source>
        <strain evidence="8">SFC 500-1A</strain>
    </source>
</reference>
<accession>A0A8X8GKZ1</accession>
<dbReference type="GO" id="GO:0009851">
    <property type="term" value="P:auxin biosynthetic process"/>
    <property type="evidence" value="ECO:0007669"/>
    <property type="project" value="UniProtKB-KW"/>
</dbReference>
<dbReference type="EC" id="1.13.12.3" evidence="3"/>
<protein>
    <recommendedName>
        <fullName evidence="4">Tryptophan 2-monooxygenase</fullName>
        <ecNumber evidence="3">1.13.12.3</ecNumber>
    </recommendedName>
</protein>
<comment type="pathway">
    <text evidence="1">Plant hormone metabolism; auxin biosynthesis.</text>
</comment>
<feature type="domain" description="Amine oxidase" evidence="7">
    <location>
        <begin position="18"/>
        <end position="433"/>
    </location>
</feature>
<dbReference type="SUPFAM" id="SSF54373">
    <property type="entry name" value="FAD-linked reductases, C-terminal domain"/>
    <property type="match status" value="1"/>
</dbReference>
<evidence type="ECO:0000256" key="3">
    <source>
        <dbReference type="ARBA" id="ARBA00012535"/>
    </source>
</evidence>
<sequence>MLEHSDINLPIIIIGAGIAGIACAKKLQENGKKVTILEARSRIGGRIDSLQSDADVFDLGASWIHGVEGNPIWKITQENHIETTVFNYDKSQYFHENGLLFSDKEVHEFESYVEEIEKQLSQTQTLSALNATEEIISSLHYSGNTFSKDYLKKLLFNFFNRIANDPFATNLELLSSNYKNYEGYFEGDEVIFPNGYAQVIDVLSKKIDIQFNIDVKKIICENDYVKIIDSNDNFYIASRVVVTVPLGILKKNHIAFYPALPHHYAQSIQDIGFGSFNKVFFELEQPLSFRSKMPIDKISDFYWNELGCFNILDLSGIYKKPIYLMLFGGKQSEFIDNSADHEISNFIFSSLQKQFNNIPHTPKKLIVTRWGSDPYSYGSFSFPSLKHSEDIVKVLHKPIREQIFFAGEHCSLKYAGTVHGAYLNGDATAQKILAEVPLI</sequence>
<evidence type="ECO:0000256" key="4">
    <source>
        <dbReference type="ARBA" id="ARBA00017871"/>
    </source>
</evidence>
<dbReference type="InterPro" id="IPR002937">
    <property type="entry name" value="Amino_oxidase"/>
</dbReference>
<dbReference type="RefSeq" id="WP_234623563.1">
    <property type="nucleotide sequence ID" value="NZ_JAHWXT010000004.1"/>
</dbReference>
<dbReference type="Gene3D" id="3.90.660.10">
    <property type="match status" value="1"/>
</dbReference>
<dbReference type="AlphaFoldDB" id="A0A8X8GKZ1"/>
<keyword evidence="5" id="KW-0073">Auxin biosynthesis</keyword>